<dbReference type="Pfam" id="PF18604">
    <property type="entry name" value="PreAtp-grasp"/>
    <property type="match status" value="1"/>
</dbReference>
<accession>A0ABS9TFB8</accession>
<protein>
    <recommendedName>
        <fullName evidence="2">ATP-grasp domain-containing protein</fullName>
    </recommendedName>
</protein>
<dbReference type="Proteomes" id="UP001299970">
    <property type="component" value="Unassembled WGS sequence"/>
</dbReference>
<dbReference type="RefSeq" id="WP_241037427.1">
    <property type="nucleotide sequence ID" value="NZ_BAAAJF010000015.1"/>
</dbReference>
<dbReference type="InterPro" id="IPR011761">
    <property type="entry name" value="ATP-grasp"/>
</dbReference>
<keyword evidence="1" id="KW-0547">Nucleotide-binding</keyword>
<comment type="caution">
    <text evidence="3">The sequence shown here is derived from an EMBL/GenBank/DDBJ whole genome shotgun (WGS) entry which is preliminary data.</text>
</comment>
<dbReference type="PROSITE" id="PS50975">
    <property type="entry name" value="ATP_GRASP"/>
    <property type="match status" value="1"/>
</dbReference>
<evidence type="ECO:0000313" key="3">
    <source>
        <dbReference type="EMBL" id="MCH6167178.1"/>
    </source>
</evidence>
<keyword evidence="4" id="KW-1185">Reference proteome</keyword>
<evidence type="ECO:0000256" key="1">
    <source>
        <dbReference type="PROSITE-ProRule" id="PRU00409"/>
    </source>
</evidence>
<organism evidence="3 4">
    <name type="scientific">Pseudonocardia alaniniphila</name>
    <dbReference type="NCBI Taxonomy" id="75291"/>
    <lineage>
        <taxon>Bacteria</taxon>
        <taxon>Bacillati</taxon>
        <taxon>Actinomycetota</taxon>
        <taxon>Actinomycetes</taxon>
        <taxon>Pseudonocardiales</taxon>
        <taxon>Pseudonocardiaceae</taxon>
        <taxon>Pseudonocardia</taxon>
    </lineage>
</organism>
<dbReference type="SUPFAM" id="SSF56059">
    <property type="entry name" value="Glutathione synthetase ATP-binding domain-like"/>
    <property type="match status" value="1"/>
</dbReference>
<reference evidence="3 4" key="1">
    <citation type="submission" date="2022-03" db="EMBL/GenBank/DDBJ databases">
        <title>Pseudonocardia alaer sp. nov., a novel actinomycete isolated from reed forest soil.</title>
        <authorList>
            <person name="Wang L."/>
        </authorList>
    </citation>
    <scope>NUCLEOTIDE SEQUENCE [LARGE SCALE GENOMIC DNA]</scope>
    <source>
        <strain evidence="3 4">Y-16303</strain>
    </source>
</reference>
<gene>
    <name evidence="3" type="ORF">MMF94_15960</name>
</gene>
<dbReference type="EMBL" id="JAKXMK010000012">
    <property type="protein sequence ID" value="MCH6167178.1"/>
    <property type="molecule type" value="Genomic_DNA"/>
</dbReference>
<keyword evidence="1" id="KW-0067">ATP-binding</keyword>
<evidence type="ECO:0000313" key="4">
    <source>
        <dbReference type="Proteomes" id="UP001299970"/>
    </source>
</evidence>
<sequence length="443" mass="48309">MSDSVDLVVPNISEFNLRNFSTRLRKEVERSFIGNGDMLSDQAVFWSLASRVLVLPDGFDAGWFADVHHVLGVERPPVISPAPRTGRLIADLLADESALVRLRAVLGERRVRIMCFGVSPGVYQLLAAMEAWGLDVELDGPAKQDYWSSLYLDNKLSCLDLAGRVAGFRVPSGITVTTPDELEGALRTVLAEADRAIVKSMHGISGDGSIVVHRHELDTVWGNIYHDNFLHTFPVFVQPYIEHAKDTGCPAVDIRVVDAGVEAVVLSTMTVDVKRYLSVSVGERFVSPDVADRLRSLGNAVGAAAHALGFRGWLCADCIVGRDRELYVTEINARRSGAMHPIALLAHCDDGSRGLVAHSHDSIPVRSAGGPISYDEHIRPLFEELWSQGVTAVPTAVRGLSRPMPIFAAAAVAETPESARAIITDIQSMTCGERLLRHYDVCR</sequence>
<feature type="domain" description="ATP-grasp" evidence="2">
    <location>
        <begin position="160"/>
        <end position="360"/>
    </location>
</feature>
<evidence type="ECO:0000259" key="2">
    <source>
        <dbReference type="PROSITE" id="PS50975"/>
    </source>
</evidence>
<dbReference type="InterPro" id="IPR040754">
    <property type="entry name" value="PreAtp-grasp"/>
</dbReference>
<proteinExistence type="predicted"/>
<dbReference type="Gene3D" id="3.30.470.20">
    <property type="entry name" value="ATP-grasp fold, B domain"/>
    <property type="match status" value="1"/>
</dbReference>
<name>A0ABS9TFB8_9PSEU</name>